<keyword evidence="1" id="KW-1133">Transmembrane helix</keyword>
<feature type="transmembrane region" description="Helical" evidence="1">
    <location>
        <begin position="16"/>
        <end position="34"/>
    </location>
</feature>
<feature type="transmembrane region" description="Helical" evidence="1">
    <location>
        <begin position="225"/>
        <end position="245"/>
    </location>
</feature>
<evidence type="ECO:0000256" key="1">
    <source>
        <dbReference type="SAM" id="Phobius"/>
    </source>
</evidence>
<feature type="transmembrane region" description="Helical" evidence="1">
    <location>
        <begin position="120"/>
        <end position="137"/>
    </location>
</feature>
<feature type="transmembrane region" description="Helical" evidence="1">
    <location>
        <begin position="46"/>
        <end position="66"/>
    </location>
</feature>
<organism evidence="3 4">
    <name type="scientific">Microlunatus ginsengisoli</name>
    <dbReference type="NCBI Taxonomy" id="363863"/>
    <lineage>
        <taxon>Bacteria</taxon>
        <taxon>Bacillati</taxon>
        <taxon>Actinomycetota</taxon>
        <taxon>Actinomycetes</taxon>
        <taxon>Propionibacteriales</taxon>
        <taxon>Propionibacteriaceae</taxon>
        <taxon>Microlunatus</taxon>
    </lineage>
</organism>
<dbReference type="InterPro" id="IPR003675">
    <property type="entry name" value="Rce1/LyrA-like_dom"/>
</dbReference>
<keyword evidence="4" id="KW-1185">Reference proteome</keyword>
<protein>
    <recommendedName>
        <fullName evidence="2">CAAX prenyl protease 2/Lysostaphin resistance protein A-like domain-containing protein</fullName>
    </recommendedName>
</protein>
<proteinExistence type="predicted"/>
<reference evidence="4" key="1">
    <citation type="journal article" date="2019" name="Int. J. Syst. Evol. Microbiol.">
        <title>The Global Catalogue of Microorganisms (GCM) 10K type strain sequencing project: providing services to taxonomists for standard genome sequencing and annotation.</title>
        <authorList>
            <consortium name="The Broad Institute Genomics Platform"/>
            <consortium name="The Broad Institute Genome Sequencing Center for Infectious Disease"/>
            <person name="Wu L."/>
            <person name="Ma J."/>
        </authorList>
    </citation>
    <scope>NUCLEOTIDE SEQUENCE [LARGE SCALE GENOMIC DNA]</scope>
    <source>
        <strain evidence="4">JCM 16929</strain>
    </source>
</reference>
<evidence type="ECO:0000259" key="2">
    <source>
        <dbReference type="Pfam" id="PF02517"/>
    </source>
</evidence>
<accession>A0ABP6ZR65</accession>
<evidence type="ECO:0000313" key="3">
    <source>
        <dbReference type="EMBL" id="GAA3615714.1"/>
    </source>
</evidence>
<feature type="transmembrane region" description="Helical" evidence="1">
    <location>
        <begin position="203"/>
        <end position="219"/>
    </location>
</feature>
<keyword evidence="1" id="KW-0472">Membrane</keyword>
<feature type="transmembrane region" description="Helical" evidence="1">
    <location>
        <begin position="87"/>
        <end position="108"/>
    </location>
</feature>
<comment type="caution">
    <text evidence="3">The sequence shown here is derived from an EMBL/GenBank/DDBJ whole genome shotgun (WGS) entry which is preliminary data.</text>
</comment>
<feature type="transmembrane region" description="Helical" evidence="1">
    <location>
        <begin position="177"/>
        <end position="196"/>
    </location>
</feature>
<dbReference type="EMBL" id="BAABAB010000010">
    <property type="protein sequence ID" value="GAA3615714.1"/>
    <property type="molecule type" value="Genomic_DNA"/>
</dbReference>
<dbReference type="Proteomes" id="UP001501490">
    <property type="component" value="Unassembled WGS sequence"/>
</dbReference>
<keyword evidence="1" id="KW-0812">Transmembrane</keyword>
<dbReference type="Pfam" id="PF02517">
    <property type="entry name" value="Rce1-like"/>
    <property type="match status" value="1"/>
</dbReference>
<evidence type="ECO:0000313" key="4">
    <source>
        <dbReference type="Proteomes" id="UP001501490"/>
    </source>
</evidence>
<feature type="domain" description="CAAX prenyl protease 2/Lysostaphin resistance protein A-like" evidence="2">
    <location>
        <begin position="120"/>
        <end position="213"/>
    </location>
</feature>
<feature type="transmembrane region" description="Helical" evidence="1">
    <location>
        <begin position="149"/>
        <end position="171"/>
    </location>
</feature>
<dbReference type="RefSeq" id="WP_344803408.1">
    <property type="nucleotide sequence ID" value="NZ_BAABAB010000010.1"/>
</dbReference>
<sequence>MKARDGASGRTPRGTRLFTTSGFLLTFVAAWVVLDRLAPAPPMPVPALAALIAAATVLVLGQVIVFRTPPQAAPRALGLGRPVPRAVLVAVLVGGLVVATYLSGAAVLDIRLQLRPQWQLVALGALLFHGLAEELVWRGFVFGRLRDRWSFWRSVAASMPLIALTHVPVLLSSGPLIGGLALTSAAVTCLPLAYLWERGGRTVWAPAILHGLIGCWQVFERTYPPAFSLVVLFASIVVPLVAFGFRDSFFGRDGNRKNQSPTPVSAMP</sequence>
<gene>
    <name evidence="3" type="ORF">GCM10022236_17240</name>
</gene>
<name>A0ABP6ZR65_9ACTN</name>